<evidence type="ECO:0000259" key="10">
    <source>
        <dbReference type="PROSITE" id="PS51449"/>
    </source>
</evidence>
<keyword evidence="12" id="KW-0687">Ribonucleoprotein</keyword>
<feature type="binding site" evidence="8">
    <location>
        <position position="54"/>
    </location>
    <ligand>
        <name>[4Fe-4S] cluster</name>
        <dbReference type="ChEBI" id="CHEBI:49883"/>
        <label>1</label>
    </ligand>
</feature>
<feature type="binding site" evidence="8">
    <location>
        <position position="157"/>
    </location>
    <ligand>
        <name>[4Fe-4S] cluster</name>
        <dbReference type="ChEBI" id="CHEBI:49883"/>
        <label>2</label>
        <note>4Fe-4S-S-AdoMet</note>
    </ligand>
</feature>
<evidence type="ECO:0000256" key="3">
    <source>
        <dbReference type="ARBA" id="ARBA00022679"/>
    </source>
</evidence>
<evidence type="ECO:0000256" key="4">
    <source>
        <dbReference type="ARBA" id="ARBA00022691"/>
    </source>
</evidence>
<dbReference type="Gene3D" id="3.80.30.20">
    <property type="entry name" value="tm_1862 like domain"/>
    <property type="match status" value="1"/>
</dbReference>
<dbReference type="Pfam" id="PF00919">
    <property type="entry name" value="UPF0004"/>
    <property type="match status" value="1"/>
</dbReference>
<dbReference type="RefSeq" id="WP_184016062.1">
    <property type="nucleotide sequence ID" value="NZ_JACIJC010000002.1"/>
</dbReference>
<dbReference type="FunFam" id="3.80.30.20:FF:000001">
    <property type="entry name" value="tRNA-2-methylthio-N(6)-dimethylallyladenosine synthase 2"/>
    <property type="match status" value="1"/>
</dbReference>
<dbReference type="GO" id="GO:0005840">
    <property type="term" value="C:ribosome"/>
    <property type="evidence" value="ECO:0007669"/>
    <property type="project" value="UniProtKB-KW"/>
</dbReference>
<dbReference type="GO" id="GO:0046872">
    <property type="term" value="F:metal ion binding"/>
    <property type="evidence" value="ECO:0007669"/>
    <property type="project" value="UniProtKB-KW"/>
</dbReference>
<comment type="similarity">
    <text evidence="8">Belongs to the methylthiotransferase family. RimO subfamily.</text>
</comment>
<dbReference type="PANTHER" id="PTHR43837">
    <property type="entry name" value="RIBOSOMAL PROTEIN S12 METHYLTHIOTRANSFERASE RIMO"/>
    <property type="match status" value="1"/>
</dbReference>
<name>A0A7W9EEU8_9SPHN</name>
<dbReference type="GO" id="GO:0051539">
    <property type="term" value="F:4 iron, 4 sulfur cluster binding"/>
    <property type="evidence" value="ECO:0007669"/>
    <property type="project" value="UniProtKB-UniRule"/>
</dbReference>
<feature type="domain" description="Radical SAM core" evidence="11">
    <location>
        <begin position="136"/>
        <end position="373"/>
    </location>
</feature>
<keyword evidence="1 8" id="KW-0004">4Fe-4S</keyword>
<evidence type="ECO:0000256" key="5">
    <source>
        <dbReference type="ARBA" id="ARBA00022723"/>
    </source>
</evidence>
<dbReference type="GO" id="GO:0006400">
    <property type="term" value="P:tRNA modification"/>
    <property type="evidence" value="ECO:0007669"/>
    <property type="project" value="InterPro"/>
</dbReference>
<evidence type="ECO:0000313" key="12">
    <source>
        <dbReference type="EMBL" id="MBB5685041.1"/>
    </source>
</evidence>
<feature type="binding site" evidence="8">
    <location>
        <position position="83"/>
    </location>
    <ligand>
        <name>[4Fe-4S] cluster</name>
        <dbReference type="ChEBI" id="CHEBI:49883"/>
        <label>1</label>
    </ligand>
</feature>
<keyword evidence="3 8" id="KW-0808">Transferase</keyword>
<dbReference type="Pfam" id="PF18693">
    <property type="entry name" value="TRAM_2"/>
    <property type="match status" value="1"/>
</dbReference>
<keyword evidence="2 8" id="KW-0963">Cytoplasm</keyword>
<keyword evidence="13" id="KW-1185">Reference proteome</keyword>
<dbReference type="HAMAP" id="MF_01865">
    <property type="entry name" value="MTTase_RimO"/>
    <property type="match status" value="1"/>
</dbReference>
<dbReference type="PROSITE" id="PS51449">
    <property type="entry name" value="MTTASE_N"/>
    <property type="match status" value="1"/>
</dbReference>
<feature type="domain" description="MTTase N-terminal" evidence="10">
    <location>
        <begin position="9"/>
        <end position="119"/>
    </location>
</feature>
<dbReference type="AlphaFoldDB" id="A0A7W9EEU8"/>
<dbReference type="FunFam" id="3.40.50.12160:FF:000002">
    <property type="entry name" value="Ribosomal protein S12 methylthiotransferase RimO"/>
    <property type="match status" value="1"/>
</dbReference>
<gene>
    <name evidence="8" type="primary">rimO</name>
    <name evidence="12" type="ORF">FHS49_001049</name>
</gene>
<dbReference type="InterPro" id="IPR006638">
    <property type="entry name" value="Elp3/MiaA/NifB-like_rSAM"/>
</dbReference>
<keyword evidence="6 8" id="KW-0408">Iron</keyword>
<dbReference type="InterPro" id="IPR013848">
    <property type="entry name" value="Methylthiotransferase_N"/>
</dbReference>
<dbReference type="InterPro" id="IPR005840">
    <property type="entry name" value="Ribosomal_uS12_MeSTrfase_RimO"/>
</dbReference>
<dbReference type="PANTHER" id="PTHR43837:SF1">
    <property type="entry name" value="RIBOSOMAL PROTEIN US12 METHYLTHIOTRANSFERASE RIMO"/>
    <property type="match status" value="1"/>
</dbReference>
<dbReference type="GO" id="GO:0035599">
    <property type="term" value="F:aspartic acid methylthiotransferase activity"/>
    <property type="evidence" value="ECO:0007669"/>
    <property type="project" value="TreeGrafter"/>
</dbReference>
<dbReference type="PROSITE" id="PS50926">
    <property type="entry name" value="TRAM"/>
    <property type="match status" value="1"/>
</dbReference>
<dbReference type="GO" id="GO:0103039">
    <property type="term" value="F:protein methylthiotransferase activity"/>
    <property type="evidence" value="ECO:0007669"/>
    <property type="project" value="UniProtKB-EC"/>
</dbReference>
<dbReference type="GO" id="GO:0005829">
    <property type="term" value="C:cytosol"/>
    <property type="evidence" value="ECO:0007669"/>
    <property type="project" value="TreeGrafter"/>
</dbReference>
<dbReference type="InterPro" id="IPR002792">
    <property type="entry name" value="TRAM_dom"/>
</dbReference>
<dbReference type="SFLD" id="SFLDG01082">
    <property type="entry name" value="B12-binding_domain_containing"/>
    <property type="match status" value="1"/>
</dbReference>
<evidence type="ECO:0000256" key="8">
    <source>
        <dbReference type="HAMAP-Rule" id="MF_01865"/>
    </source>
</evidence>
<dbReference type="SFLD" id="SFLDS00029">
    <property type="entry name" value="Radical_SAM"/>
    <property type="match status" value="1"/>
</dbReference>
<comment type="function">
    <text evidence="8">Catalyzes the methylthiolation of an aspartic acid residue of ribosomal protein uS12.</text>
</comment>
<proteinExistence type="inferred from homology"/>
<reference evidence="12 13" key="1">
    <citation type="submission" date="2020-08" db="EMBL/GenBank/DDBJ databases">
        <title>Genomic Encyclopedia of Type Strains, Phase IV (KMG-IV): sequencing the most valuable type-strain genomes for metagenomic binning, comparative biology and taxonomic classification.</title>
        <authorList>
            <person name="Goeker M."/>
        </authorList>
    </citation>
    <scope>NUCLEOTIDE SEQUENCE [LARGE SCALE GENOMIC DNA]</scope>
    <source>
        <strain evidence="12 13">DSM 25079</strain>
    </source>
</reference>
<dbReference type="PROSITE" id="PS51918">
    <property type="entry name" value="RADICAL_SAM"/>
    <property type="match status" value="1"/>
</dbReference>
<dbReference type="SUPFAM" id="SSF102114">
    <property type="entry name" value="Radical SAM enzymes"/>
    <property type="match status" value="1"/>
</dbReference>
<keyword evidence="4 8" id="KW-0949">S-adenosyl-L-methionine</keyword>
<dbReference type="EMBL" id="JACIJC010000002">
    <property type="protein sequence ID" value="MBB5685041.1"/>
    <property type="molecule type" value="Genomic_DNA"/>
</dbReference>
<dbReference type="SFLD" id="SFLDF00274">
    <property type="entry name" value="ribosomal_protein_S12_methylth"/>
    <property type="match status" value="1"/>
</dbReference>
<protein>
    <recommendedName>
        <fullName evidence="8">Ribosomal protein uS12 methylthiotransferase RimO</fullName>
        <shortName evidence="8">uS12 MTTase</shortName>
        <shortName evidence="8">uS12 methylthiotransferase</shortName>
        <ecNumber evidence="8">2.8.4.4</ecNumber>
    </recommendedName>
    <alternativeName>
        <fullName evidence="8">Ribosomal protein uS12 (aspartate-C(3))-methylthiotransferase</fullName>
    </alternativeName>
    <alternativeName>
        <fullName evidence="8">Ribosome maturation factor RimO</fullName>
    </alternativeName>
</protein>
<accession>A0A7W9EEU8</accession>
<dbReference type="Gene3D" id="3.40.50.12160">
    <property type="entry name" value="Methylthiotransferase, N-terminal domain"/>
    <property type="match status" value="1"/>
</dbReference>
<dbReference type="FunFam" id="2.40.50.140:FF:000060">
    <property type="entry name" value="Ribosomal protein S12 methylthiotransferase RimO"/>
    <property type="match status" value="1"/>
</dbReference>
<dbReference type="Pfam" id="PF04055">
    <property type="entry name" value="Radical_SAM"/>
    <property type="match status" value="1"/>
</dbReference>
<dbReference type="InterPro" id="IPR023404">
    <property type="entry name" value="rSAM_horseshoe"/>
</dbReference>
<keyword evidence="7 8" id="KW-0411">Iron-sulfur</keyword>
<dbReference type="Gene3D" id="2.40.50.140">
    <property type="entry name" value="Nucleic acid-binding proteins"/>
    <property type="match status" value="1"/>
</dbReference>
<sequence>MATILPSPPKIGMVSLGCPKNLVDSERILTKLRADGYAMSPDYAGADVVLVNTCGFLDSAKEESLEAIGEAMAENGRVIVTGCMGKEAETIRARFPNVLAITGAHQYEDVVGAVYDAAPMPPSAFLNLVPERDLKLTPRHYSYLKISEGCNHRCSFCIIPSLRGDLVSRRPDAILREAEKLIAAGTKELLVISQDTSAYGVDIKHQPRPWKGEDVRAHMTDLSRELGKLGAWVRLHYVYPYPHVDHVIPLMAEGLVLPYLDIPFQHASRPVLRAMKRPANEAKILDRIRNWRVIEPDIAIRSTFVVGFPGETEDDFKYLMDWLEEARLDRVGAFRFEPVEGAAANDLPDPVREEIKEERYARLMELTARISAEKLQAKIGRTLDVIIDEVDEEGGATGRSKADAPEIDGTVLLRDAEGLKQGDIVRVEIEDADEHDLFGVPVGG</sequence>
<comment type="catalytic activity">
    <reaction evidence="8">
        <text>L-aspartate(89)-[ribosomal protein uS12]-hydrogen + (sulfur carrier)-SH + AH2 + 2 S-adenosyl-L-methionine = 3-methylsulfanyl-L-aspartate(89)-[ribosomal protein uS12]-hydrogen + (sulfur carrier)-H + 5'-deoxyadenosine + L-methionine + A + S-adenosyl-L-homocysteine + 2 H(+)</text>
        <dbReference type="Rhea" id="RHEA:37087"/>
        <dbReference type="Rhea" id="RHEA-COMP:10460"/>
        <dbReference type="Rhea" id="RHEA-COMP:10461"/>
        <dbReference type="Rhea" id="RHEA-COMP:14737"/>
        <dbReference type="Rhea" id="RHEA-COMP:14739"/>
        <dbReference type="ChEBI" id="CHEBI:13193"/>
        <dbReference type="ChEBI" id="CHEBI:15378"/>
        <dbReference type="ChEBI" id="CHEBI:17319"/>
        <dbReference type="ChEBI" id="CHEBI:17499"/>
        <dbReference type="ChEBI" id="CHEBI:29917"/>
        <dbReference type="ChEBI" id="CHEBI:29961"/>
        <dbReference type="ChEBI" id="CHEBI:57844"/>
        <dbReference type="ChEBI" id="CHEBI:57856"/>
        <dbReference type="ChEBI" id="CHEBI:59789"/>
        <dbReference type="ChEBI" id="CHEBI:64428"/>
        <dbReference type="ChEBI" id="CHEBI:73599"/>
        <dbReference type="EC" id="2.8.4.4"/>
    </reaction>
</comment>
<dbReference type="Proteomes" id="UP000549617">
    <property type="component" value="Unassembled WGS sequence"/>
</dbReference>
<dbReference type="SFLD" id="SFLDG01061">
    <property type="entry name" value="methylthiotransferase"/>
    <property type="match status" value="1"/>
</dbReference>
<evidence type="ECO:0000313" key="13">
    <source>
        <dbReference type="Proteomes" id="UP000549617"/>
    </source>
</evidence>
<feature type="binding site" evidence="8">
    <location>
        <position position="18"/>
    </location>
    <ligand>
        <name>[4Fe-4S] cluster</name>
        <dbReference type="ChEBI" id="CHEBI:49883"/>
        <label>1</label>
    </ligand>
</feature>
<evidence type="ECO:0000256" key="1">
    <source>
        <dbReference type="ARBA" id="ARBA00022485"/>
    </source>
</evidence>
<evidence type="ECO:0000259" key="9">
    <source>
        <dbReference type="PROSITE" id="PS50926"/>
    </source>
</evidence>
<feature type="binding site" evidence="8">
    <location>
        <position position="154"/>
    </location>
    <ligand>
        <name>[4Fe-4S] cluster</name>
        <dbReference type="ChEBI" id="CHEBI:49883"/>
        <label>2</label>
        <note>4Fe-4S-S-AdoMet</note>
    </ligand>
</feature>
<dbReference type="InterPro" id="IPR005839">
    <property type="entry name" value="Methylthiotransferase"/>
</dbReference>
<evidence type="ECO:0000256" key="2">
    <source>
        <dbReference type="ARBA" id="ARBA00022490"/>
    </source>
</evidence>
<comment type="caution">
    <text evidence="12">The sequence shown here is derived from an EMBL/GenBank/DDBJ whole genome shotgun (WGS) entry which is preliminary data.</text>
</comment>
<evidence type="ECO:0000259" key="11">
    <source>
        <dbReference type="PROSITE" id="PS51918"/>
    </source>
</evidence>
<dbReference type="InterPro" id="IPR038135">
    <property type="entry name" value="Methylthiotransferase_N_sf"/>
</dbReference>
<comment type="cofactor">
    <cofactor evidence="8">
        <name>[4Fe-4S] cluster</name>
        <dbReference type="ChEBI" id="CHEBI:49883"/>
    </cofactor>
    <text evidence="8">Binds 2 [4Fe-4S] clusters. One cluster is coordinated with 3 cysteines and an exchangeable S-adenosyl-L-methionine.</text>
</comment>
<evidence type="ECO:0000256" key="7">
    <source>
        <dbReference type="ARBA" id="ARBA00023014"/>
    </source>
</evidence>
<dbReference type="SMART" id="SM00729">
    <property type="entry name" value="Elp3"/>
    <property type="match status" value="1"/>
</dbReference>
<dbReference type="CDD" id="cd01335">
    <property type="entry name" value="Radical_SAM"/>
    <property type="match status" value="1"/>
</dbReference>
<keyword evidence="5 8" id="KW-0479">Metal-binding</keyword>
<feature type="domain" description="TRAM" evidence="9">
    <location>
        <begin position="376"/>
        <end position="443"/>
    </location>
</feature>
<dbReference type="InterPro" id="IPR020612">
    <property type="entry name" value="Methylthiotransferase_CS"/>
</dbReference>
<feature type="binding site" evidence="8">
    <location>
        <position position="150"/>
    </location>
    <ligand>
        <name>[4Fe-4S] cluster</name>
        <dbReference type="ChEBI" id="CHEBI:49883"/>
        <label>2</label>
        <note>4Fe-4S-S-AdoMet</note>
    </ligand>
</feature>
<dbReference type="NCBIfam" id="TIGR00089">
    <property type="entry name" value="MiaB/RimO family radical SAM methylthiotransferase"/>
    <property type="match status" value="1"/>
</dbReference>
<dbReference type="NCBIfam" id="TIGR01125">
    <property type="entry name" value="30S ribosomal protein S12 methylthiotransferase RimO"/>
    <property type="match status" value="1"/>
</dbReference>
<dbReference type="InterPro" id="IPR007197">
    <property type="entry name" value="rSAM"/>
</dbReference>
<evidence type="ECO:0000256" key="6">
    <source>
        <dbReference type="ARBA" id="ARBA00023004"/>
    </source>
</evidence>
<dbReference type="PROSITE" id="PS01278">
    <property type="entry name" value="MTTASE_RADICAL"/>
    <property type="match status" value="1"/>
</dbReference>
<dbReference type="EC" id="2.8.4.4" evidence="8"/>
<keyword evidence="12" id="KW-0689">Ribosomal protein</keyword>
<organism evidence="12 13">
    <name type="scientific">Sphingobium boeckii</name>
    <dbReference type="NCBI Taxonomy" id="1082345"/>
    <lineage>
        <taxon>Bacteria</taxon>
        <taxon>Pseudomonadati</taxon>
        <taxon>Pseudomonadota</taxon>
        <taxon>Alphaproteobacteria</taxon>
        <taxon>Sphingomonadales</taxon>
        <taxon>Sphingomonadaceae</taxon>
        <taxon>Sphingobium</taxon>
    </lineage>
</organism>
<comment type="subcellular location">
    <subcellularLocation>
        <location evidence="8">Cytoplasm</location>
    </subcellularLocation>
</comment>
<dbReference type="InterPro" id="IPR012340">
    <property type="entry name" value="NA-bd_OB-fold"/>
</dbReference>
<dbReference type="InterPro" id="IPR058240">
    <property type="entry name" value="rSAM_sf"/>
</dbReference>